<proteinExistence type="predicted"/>
<keyword evidence="2" id="KW-1185">Reference proteome</keyword>
<dbReference type="PANTHER" id="PTHR34472">
    <property type="entry name" value="SULFUR CARRIER PROTEIN THIS"/>
    <property type="match status" value="1"/>
</dbReference>
<dbReference type="Proteomes" id="UP000070409">
    <property type="component" value="Unassembled WGS sequence"/>
</dbReference>
<dbReference type="RefSeq" id="WP_068744997.1">
    <property type="nucleotide sequence ID" value="NZ_LSRE01000012.1"/>
</dbReference>
<dbReference type="InterPro" id="IPR016155">
    <property type="entry name" value="Mopterin_synth/thiamin_S_b"/>
</dbReference>
<dbReference type="Gene3D" id="3.10.20.30">
    <property type="match status" value="1"/>
</dbReference>
<dbReference type="InterPro" id="IPR010035">
    <property type="entry name" value="Thi_S"/>
</dbReference>
<gene>
    <name evidence="1" type="ORF">AXK61_02680</name>
</gene>
<organism evidence="1 2">
    <name type="scientific">Tsukamurella pseudospumae</name>
    <dbReference type="NCBI Taxonomy" id="239498"/>
    <lineage>
        <taxon>Bacteria</taxon>
        <taxon>Bacillati</taxon>
        <taxon>Actinomycetota</taxon>
        <taxon>Actinomycetes</taxon>
        <taxon>Mycobacteriales</taxon>
        <taxon>Tsukamurellaceae</taxon>
        <taxon>Tsukamurella</taxon>
    </lineage>
</organism>
<accession>A0A137ZK13</accession>
<comment type="caution">
    <text evidence="1">The sequence shown here is derived from an EMBL/GenBank/DDBJ whole genome shotgun (WGS) entry which is preliminary data.</text>
</comment>
<dbReference type="SUPFAM" id="SSF54285">
    <property type="entry name" value="MoaD/ThiS"/>
    <property type="match status" value="1"/>
</dbReference>
<evidence type="ECO:0000313" key="1">
    <source>
        <dbReference type="EMBL" id="KXO98520.1"/>
    </source>
</evidence>
<sequence>MELTVNGEDRQVLDGTSAESLLEQLGLPDKGVAIAVNGAVHPRSRWDEALPAYADVEVLTAVQGG</sequence>
<dbReference type="InterPro" id="IPR012675">
    <property type="entry name" value="Beta-grasp_dom_sf"/>
</dbReference>
<dbReference type="EMBL" id="LSRE01000012">
    <property type="protein sequence ID" value="KXO98520.1"/>
    <property type="molecule type" value="Genomic_DNA"/>
</dbReference>
<protein>
    <submittedName>
        <fullName evidence="1">Thiamine biosynthesis protein ThiS</fullName>
    </submittedName>
</protein>
<dbReference type="NCBIfam" id="TIGR01683">
    <property type="entry name" value="thiS"/>
    <property type="match status" value="1"/>
</dbReference>
<name>A0A137ZK13_9ACTN</name>
<dbReference type="PANTHER" id="PTHR34472:SF1">
    <property type="entry name" value="SULFUR CARRIER PROTEIN THIS"/>
    <property type="match status" value="1"/>
</dbReference>
<evidence type="ECO:0000313" key="2">
    <source>
        <dbReference type="Proteomes" id="UP000070409"/>
    </source>
</evidence>
<dbReference type="CDD" id="cd00565">
    <property type="entry name" value="Ubl_ThiS"/>
    <property type="match status" value="1"/>
</dbReference>
<dbReference type="Pfam" id="PF02597">
    <property type="entry name" value="ThiS"/>
    <property type="match status" value="1"/>
</dbReference>
<reference evidence="1 2" key="1">
    <citation type="submission" date="2016-02" db="EMBL/GenBank/DDBJ databases">
        <authorList>
            <person name="Teng J.L."/>
            <person name="Tang Y."/>
            <person name="Huang Y."/>
            <person name="Guo F."/>
            <person name="Wei W."/>
            <person name="Chen J.H."/>
            <person name="Wong S.Y."/>
            <person name="Lau S.K."/>
            <person name="Woo P.C."/>
        </authorList>
    </citation>
    <scope>NUCLEOTIDE SEQUENCE [LARGE SCALE GENOMIC DNA]</scope>
    <source>
        <strain evidence="1 2">JCM 13375</strain>
    </source>
</reference>
<dbReference type="InterPro" id="IPR003749">
    <property type="entry name" value="ThiS/MoaD-like"/>
</dbReference>